<name>A0A653DUM0_CALMS</name>
<dbReference type="Proteomes" id="UP000410492">
    <property type="component" value="Unassembled WGS sequence"/>
</dbReference>
<feature type="non-terminal residue" evidence="2">
    <location>
        <position position="139"/>
    </location>
</feature>
<evidence type="ECO:0000313" key="3">
    <source>
        <dbReference type="Proteomes" id="UP000410492"/>
    </source>
</evidence>
<dbReference type="AlphaFoldDB" id="A0A653DUM0"/>
<evidence type="ECO:0000313" key="2">
    <source>
        <dbReference type="EMBL" id="VEN63440.1"/>
    </source>
</evidence>
<feature type="coiled-coil region" evidence="1">
    <location>
        <begin position="86"/>
        <end position="137"/>
    </location>
</feature>
<keyword evidence="1" id="KW-0175">Coiled coil</keyword>
<gene>
    <name evidence="2" type="ORF">CALMAC_LOCUS20256</name>
</gene>
<accession>A0A653DUM0</accession>
<organism evidence="2 3">
    <name type="scientific">Callosobruchus maculatus</name>
    <name type="common">Southern cowpea weevil</name>
    <name type="synonym">Pulse bruchid</name>
    <dbReference type="NCBI Taxonomy" id="64391"/>
    <lineage>
        <taxon>Eukaryota</taxon>
        <taxon>Metazoa</taxon>
        <taxon>Ecdysozoa</taxon>
        <taxon>Arthropoda</taxon>
        <taxon>Hexapoda</taxon>
        <taxon>Insecta</taxon>
        <taxon>Pterygota</taxon>
        <taxon>Neoptera</taxon>
        <taxon>Endopterygota</taxon>
        <taxon>Coleoptera</taxon>
        <taxon>Polyphaga</taxon>
        <taxon>Cucujiformia</taxon>
        <taxon>Chrysomeloidea</taxon>
        <taxon>Chrysomelidae</taxon>
        <taxon>Bruchinae</taxon>
        <taxon>Bruchini</taxon>
        <taxon>Callosobruchus</taxon>
    </lineage>
</organism>
<protein>
    <submittedName>
        <fullName evidence="2">Uncharacterized protein</fullName>
    </submittedName>
</protein>
<keyword evidence="3" id="KW-1185">Reference proteome</keyword>
<dbReference type="OrthoDB" id="546632at2759"/>
<evidence type="ECO:0000256" key="1">
    <source>
        <dbReference type="SAM" id="Coils"/>
    </source>
</evidence>
<reference evidence="2 3" key="1">
    <citation type="submission" date="2019-01" db="EMBL/GenBank/DDBJ databases">
        <authorList>
            <person name="Sayadi A."/>
        </authorList>
    </citation>
    <scope>NUCLEOTIDE SEQUENCE [LARGE SCALE GENOMIC DNA]</scope>
</reference>
<proteinExistence type="predicted"/>
<dbReference type="EMBL" id="CAACVG010014631">
    <property type="protein sequence ID" value="VEN63440.1"/>
    <property type="molecule type" value="Genomic_DNA"/>
</dbReference>
<sequence>MEGGALRRVHFCVGPRHETALFAKNTPQEQIKELFRSAAEAGPNDILKLYNSEGQLLNISSDILPNTSSNPYILQVVAANGMAALQESTGAELKALEARISAVERQLHRELPLPPTVDELREEVERFREKLETTEKLSW</sequence>